<evidence type="ECO:0000256" key="2">
    <source>
        <dbReference type="ARBA" id="ARBA00023239"/>
    </source>
</evidence>
<dbReference type="Proteomes" id="UP000264002">
    <property type="component" value="Unassembled WGS sequence"/>
</dbReference>
<evidence type="ECO:0000256" key="1">
    <source>
        <dbReference type="ARBA" id="ARBA00008876"/>
    </source>
</evidence>
<evidence type="ECO:0000259" key="3">
    <source>
        <dbReference type="Pfam" id="PF05683"/>
    </source>
</evidence>
<dbReference type="EMBL" id="QUWK01000002">
    <property type="protein sequence ID" value="RFU95768.1"/>
    <property type="molecule type" value="Genomic_DNA"/>
</dbReference>
<dbReference type="Pfam" id="PF05683">
    <property type="entry name" value="Fumerase_C"/>
    <property type="match status" value="1"/>
</dbReference>
<accession>A0A372MK58</accession>
<dbReference type="OrthoDB" id="9798978at2"/>
<dbReference type="SUPFAM" id="SSF117457">
    <property type="entry name" value="FumA C-terminal domain-like"/>
    <property type="match status" value="1"/>
</dbReference>
<sequence>MMRELALPMSKEDIASLKAYDQVFLTGPLYVGRDQVHKRLFDLLQQGKPLPISLEGETIYYMGPSPAPEGKLIGSCGPTTSARMDPFSPLLLDQGLKVMIGKGPRSDEVALAIERNKAVYLQAFGGCGALYASTVRAVTTVAFSDLGPEALLRLEVERFPVIVAIDSQLGSVFTR</sequence>
<comment type="similarity">
    <text evidence="1">Belongs to the class-I fumarase family.</text>
</comment>
<feature type="domain" description="Fe-S hydro-lyase tartrate dehydratase beta-type catalytic" evidence="3">
    <location>
        <begin position="8"/>
        <end position="174"/>
    </location>
</feature>
<reference evidence="4 5" key="2">
    <citation type="submission" date="2018-09" db="EMBL/GenBank/DDBJ databases">
        <title>Genome of Sphaerochaeta halotolerans strain 4-11.</title>
        <authorList>
            <person name="Nazina T.N."/>
            <person name="Sokolova D.S."/>
        </authorList>
    </citation>
    <scope>NUCLEOTIDE SEQUENCE [LARGE SCALE GENOMIC DNA]</scope>
    <source>
        <strain evidence="4 5">4-11</strain>
    </source>
</reference>
<gene>
    <name evidence="4" type="ORF">DYP60_01815</name>
</gene>
<dbReference type="InterPro" id="IPR036660">
    <property type="entry name" value="Fe-S_hydroAse_TtdB_cat_sf"/>
</dbReference>
<dbReference type="PANTHER" id="PTHR43351">
    <property type="entry name" value="L(+)-TARTRATE DEHYDRATASE SUBUNIT BETA"/>
    <property type="match status" value="1"/>
</dbReference>
<reference evidence="5" key="1">
    <citation type="submission" date="2018-08" db="EMBL/GenBank/DDBJ databases">
        <authorList>
            <person name="Grouzdev D.S."/>
            <person name="Krutkina M.S."/>
        </authorList>
    </citation>
    <scope>NUCLEOTIDE SEQUENCE [LARGE SCALE GENOMIC DNA]</scope>
    <source>
        <strain evidence="5">4-11</strain>
    </source>
</reference>
<protein>
    <submittedName>
        <fullName evidence="4">TRZ/ATZ family protein</fullName>
    </submittedName>
</protein>
<keyword evidence="2" id="KW-0456">Lyase</keyword>
<dbReference type="InterPro" id="IPR004647">
    <property type="entry name" value="Fe-S_hydro-lyase_TtdB-typ_cat"/>
</dbReference>
<dbReference type="AlphaFoldDB" id="A0A372MK58"/>
<proteinExistence type="inferred from homology"/>
<evidence type="ECO:0000313" key="4">
    <source>
        <dbReference type="EMBL" id="RFU95768.1"/>
    </source>
</evidence>
<dbReference type="NCBIfam" id="TIGR00723">
    <property type="entry name" value="ttdB_fumA_fumB"/>
    <property type="match status" value="1"/>
</dbReference>
<name>A0A372MK58_9SPIR</name>
<organism evidence="4 5">
    <name type="scientific">Sphaerochaeta halotolerans</name>
    <dbReference type="NCBI Taxonomy" id="2293840"/>
    <lineage>
        <taxon>Bacteria</taxon>
        <taxon>Pseudomonadati</taxon>
        <taxon>Spirochaetota</taxon>
        <taxon>Spirochaetia</taxon>
        <taxon>Spirochaetales</taxon>
        <taxon>Sphaerochaetaceae</taxon>
        <taxon>Sphaerochaeta</taxon>
    </lineage>
</organism>
<dbReference type="Gene3D" id="3.20.130.10">
    <property type="entry name" value="Fe-S hydro-lyase, tartrate dehydratase beta-type, catalytic domain"/>
    <property type="match status" value="1"/>
</dbReference>
<keyword evidence="5" id="KW-1185">Reference proteome</keyword>
<dbReference type="GO" id="GO:0016836">
    <property type="term" value="F:hydro-lyase activity"/>
    <property type="evidence" value="ECO:0007669"/>
    <property type="project" value="InterPro"/>
</dbReference>
<dbReference type="PANTHER" id="PTHR43351:SF2">
    <property type="entry name" value="L(+)-TARTRATE DEHYDRATASE SUBUNIT BETA-RELATED"/>
    <property type="match status" value="1"/>
</dbReference>
<evidence type="ECO:0000313" key="5">
    <source>
        <dbReference type="Proteomes" id="UP000264002"/>
    </source>
</evidence>
<comment type="caution">
    <text evidence="4">The sequence shown here is derived from an EMBL/GenBank/DDBJ whole genome shotgun (WGS) entry which is preliminary data.</text>
</comment>